<sequence>MASFPRGMILGCVRWYCKYGISYRDLAKMMLERGLDVDHTTLYRWVQHYEPEMEKRLRWYWKSPLLFAHRFMTLITPVFLLTECIDKGFPGLSQTPSPALSDSLRPRLALAVEQSSLR</sequence>
<evidence type="ECO:0008006" key="3">
    <source>
        <dbReference type="Google" id="ProtNLM"/>
    </source>
</evidence>
<organism evidence="1 2">
    <name type="scientific">Nitrosospira briensis</name>
    <dbReference type="NCBI Taxonomy" id="35799"/>
    <lineage>
        <taxon>Bacteria</taxon>
        <taxon>Pseudomonadati</taxon>
        <taxon>Pseudomonadota</taxon>
        <taxon>Betaproteobacteria</taxon>
        <taxon>Nitrosomonadales</taxon>
        <taxon>Nitrosomonadaceae</taxon>
        <taxon>Nitrosospira</taxon>
    </lineage>
</organism>
<protein>
    <recommendedName>
        <fullName evidence="3">Transposase</fullName>
    </recommendedName>
</protein>
<dbReference type="EMBL" id="FOVJ01000012">
    <property type="protein sequence ID" value="SFO21358.1"/>
    <property type="molecule type" value="Genomic_DNA"/>
</dbReference>
<name>A0A1I5FC74_9PROT</name>
<proteinExistence type="predicted"/>
<accession>A0A1I5FC74</accession>
<keyword evidence="2" id="KW-1185">Reference proteome</keyword>
<dbReference type="AlphaFoldDB" id="A0A1I5FC74"/>
<dbReference type="Proteomes" id="UP000183107">
    <property type="component" value="Unassembled WGS sequence"/>
</dbReference>
<reference evidence="2" key="1">
    <citation type="submission" date="2016-10" db="EMBL/GenBank/DDBJ databases">
        <authorList>
            <person name="Varghese N."/>
        </authorList>
    </citation>
    <scope>NUCLEOTIDE SEQUENCE [LARGE SCALE GENOMIC DNA]</scope>
    <source>
        <strain evidence="2">Nsp8</strain>
    </source>
</reference>
<evidence type="ECO:0000313" key="2">
    <source>
        <dbReference type="Proteomes" id="UP000183107"/>
    </source>
</evidence>
<gene>
    <name evidence="1" type="ORF">SAMN05216386_2955</name>
</gene>
<evidence type="ECO:0000313" key="1">
    <source>
        <dbReference type="EMBL" id="SFO21358.1"/>
    </source>
</evidence>